<gene>
    <name evidence="1" type="ORF">SAMN02745724_03403</name>
</gene>
<name>A0A1I1PLK6_9GAMM</name>
<dbReference type="OrthoDB" id="9795573at2"/>
<organism evidence="1 2">
    <name type="scientific">Pseudoalteromonas denitrificans DSM 6059</name>
    <dbReference type="NCBI Taxonomy" id="1123010"/>
    <lineage>
        <taxon>Bacteria</taxon>
        <taxon>Pseudomonadati</taxon>
        <taxon>Pseudomonadota</taxon>
        <taxon>Gammaproteobacteria</taxon>
        <taxon>Alteromonadales</taxon>
        <taxon>Pseudoalteromonadaceae</taxon>
        <taxon>Pseudoalteromonas</taxon>
    </lineage>
</organism>
<dbReference type="EMBL" id="FOLO01000031">
    <property type="protein sequence ID" value="SFD07853.1"/>
    <property type="molecule type" value="Genomic_DNA"/>
</dbReference>
<dbReference type="RefSeq" id="WP_091986998.1">
    <property type="nucleotide sequence ID" value="NZ_FOLO01000031.1"/>
</dbReference>
<proteinExistence type="predicted"/>
<evidence type="ECO:0000313" key="2">
    <source>
        <dbReference type="Proteomes" id="UP000198862"/>
    </source>
</evidence>
<evidence type="ECO:0000313" key="1">
    <source>
        <dbReference type="EMBL" id="SFD07853.1"/>
    </source>
</evidence>
<sequence>MASFTITKRQKANGSYSYRCGIVVKKKSTIIHREYKTFSKKETARTWGIARCSAIEEGEILKKDKVIPIRNLLDLYFNNHELWEKIGRAKQYVIKMLMDCKLIRLKLAKKKERTKYSPPFLTSFYNATQTHKLT</sequence>
<dbReference type="AlphaFoldDB" id="A0A1I1PLK6"/>
<reference evidence="1 2" key="1">
    <citation type="submission" date="2016-10" db="EMBL/GenBank/DDBJ databases">
        <authorList>
            <person name="de Groot N.N."/>
        </authorList>
    </citation>
    <scope>NUCLEOTIDE SEQUENCE [LARGE SCALE GENOMIC DNA]</scope>
    <source>
        <strain evidence="1 2">DSM 6059</strain>
    </source>
</reference>
<protein>
    <recommendedName>
        <fullName evidence="3">Integrase</fullName>
    </recommendedName>
</protein>
<evidence type="ECO:0008006" key="3">
    <source>
        <dbReference type="Google" id="ProtNLM"/>
    </source>
</evidence>
<accession>A0A1I1PLK6</accession>
<dbReference type="Proteomes" id="UP000198862">
    <property type="component" value="Unassembled WGS sequence"/>
</dbReference>
<keyword evidence="2" id="KW-1185">Reference proteome</keyword>